<comment type="cofactor">
    <cofactor evidence="1">
        <name>Fe cation</name>
        <dbReference type="ChEBI" id="CHEBI:24875"/>
    </cofactor>
</comment>
<dbReference type="SUPFAM" id="SSF55961">
    <property type="entry name" value="Bet v1-like"/>
    <property type="match status" value="1"/>
</dbReference>
<dbReference type="InterPro" id="IPR017941">
    <property type="entry name" value="Rieske_2Fe-2S"/>
</dbReference>
<sequence>MRSTSREIDLARRAIAHLDSRTTDQAPATLPLSLESYADPELFKRQFDAIFMRRPQGLLLSVELPEAGSYVARTILGKPLLMVRGKDGVVRIFLNVCRHRGAKLCEDASGKTPRFVCPYHAWSYDREGRLVGMYGKDSFGDIDPADMSLTALPCAERAGIVWGVLTPGAEFDIDEWLGDFAPELETLDLNNWHLFDQREIPGPGWKVTMDGYLEAYHHDNVHANTLALHTIGNLLVHDTFGPHQRLTMARRNLGELKELPESEWQPLAYLRLIHSIFPNMSLSGILGDHCLVSQILPGANAGETMTRQTILSAKKPETPEDHARSVAFSEMAKLAVHGEDYPIGFGIQSGLDSGANTAFTIGRNEPAIQHYHRMVQRMTNGVALAD</sequence>
<evidence type="ECO:0000256" key="4">
    <source>
        <dbReference type="ARBA" id="ARBA00023002"/>
    </source>
</evidence>
<dbReference type="EMBL" id="AP018711">
    <property type="protein sequence ID" value="BBE35640.1"/>
    <property type="molecule type" value="Genomic_DNA"/>
</dbReference>
<dbReference type="EMBL" id="RBWX01000010">
    <property type="protein sequence ID" value="RKS86314.1"/>
    <property type="molecule type" value="Genomic_DNA"/>
</dbReference>
<evidence type="ECO:0000313" key="10">
    <source>
        <dbReference type="Proteomes" id="UP000275727"/>
    </source>
</evidence>
<keyword evidence="2" id="KW-0001">2Fe-2S</keyword>
<dbReference type="PANTHER" id="PTHR43756:SF5">
    <property type="entry name" value="CHOLINE MONOOXYGENASE, CHLOROPLASTIC"/>
    <property type="match status" value="1"/>
</dbReference>
<evidence type="ECO:0000313" key="9">
    <source>
        <dbReference type="EMBL" id="RKS86314.1"/>
    </source>
</evidence>
<evidence type="ECO:0000256" key="2">
    <source>
        <dbReference type="ARBA" id="ARBA00022714"/>
    </source>
</evidence>
<dbReference type="Pfam" id="PF00355">
    <property type="entry name" value="Rieske"/>
    <property type="match status" value="1"/>
</dbReference>
<evidence type="ECO:0000313" key="11">
    <source>
        <dbReference type="Proteomes" id="UP000276029"/>
    </source>
</evidence>
<keyword evidence="4" id="KW-0560">Oxidoreductase</keyword>
<dbReference type="SUPFAM" id="SSF50022">
    <property type="entry name" value="ISP domain"/>
    <property type="match status" value="1"/>
</dbReference>
<name>A0AAD1D8R8_SPHMI</name>
<gene>
    <name evidence="9" type="ORF">DFR51_3017</name>
    <name evidence="8" type="ORF">SmB9_32980</name>
</gene>
<evidence type="ECO:0000256" key="6">
    <source>
        <dbReference type="ARBA" id="ARBA00023014"/>
    </source>
</evidence>
<organism evidence="8 10">
    <name type="scientific">Sphingosinicella microcystinivorans</name>
    <dbReference type="NCBI Taxonomy" id="335406"/>
    <lineage>
        <taxon>Bacteria</taxon>
        <taxon>Pseudomonadati</taxon>
        <taxon>Pseudomonadota</taxon>
        <taxon>Alphaproteobacteria</taxon>
        <taxon>Sphingomonadales</taxon>
        <taxon>Sphingosinicellaceae</taxon>
        <taxon>Sphingosinicella</taxon>
    </lineage>
</organism>
<evidence type="ECO:0000313" key="8">
    <source>
        <dbReference type="EMBL" id="BBE35640.1"/>
    </source>
</evidence>
<feature type="domain" description="Rieske" evidence="7">
    <location>
        <begin position="55"/>
        <end position="163"/>
    </location>
</feature>
<accession>A0AAD1D8R8</accession>
<keyword evidence="11" id="KW-1185">Reference proteome</keyword>
<dbReference type="Gene3D" id="3.90.380.10">
    <property type="entry name" value="Naphthalene 1,2-dioxygenase Alpha Subunit, Chain A, domain 1"/>
    <property type="match status" value="2"/>
</dbReference>
<keyword evidence="6" id="KW-0411">Iron-sulfur</keyword>
<dbReference type="GO" id="GO:0016491">
    <property type="term" value="F:oxidoreductase activity"/>
    <property type="evidence" value="ECO:0007669"/>
    <property type="project" value="UniProtKB-KW"/>
</dbReference>
<dbReference type="InterPro" id="IPR036922">
    <property type="entry name" value="Rieske_2Fe-2S_sf"/>
</dbReference>
<keyword evidence="5" id="KW-0408">Iron</keyword>
<dbReference type="RefSeq" id="WP_121052633.1">
    <property type="nucleotide sequence ID" value="NZ_AP018711.1"/>
</dbReference>
<keyword evidence="3" id="KW-0479">Metal-binding</keyword>
<protein>
    <submittedName>
        <fullName evidence="9">Phenylpropionate dioxygenase-like ring-hydroxylating dioxygenase large terminal subunit</fullName>
    </submittedName>
</protein>
<evidence type="ECO:0000256" key="5">
    <source>
        <dbReference type="ARBA" id="ARBA00023004"/>
    </source>
</evidence>
<dbReference type="CDD" id="cd03469">
    <property type="entry name" value="Rieske_RO_Alpha_N"/>
    <property type="match status" value="1"/>
</dbReference>
<dbReference type="InterPro" id="IPR001663">
    <property type="entry name" value="Rng_hydr_dOase-A"/>
</dbReference>
<dbReference type="PROSITE" id="PS51296">
    <property type="entry name" value="RIESKE"/>
    <property type="match status" value="1"/>
</dbReference>
<dbReference type="AlphaFoldDB" id="A0AAD1D8R8"/>
<dbReference type="Proteomes" id="UP000275727">
    <property type="component" value="Chromosome"/>
</dbReference>
<evidence type="ECO:0000256" key="1">
    <source>
        <dbReference type="ARBA" id="ARBA00001962"/>
    </source>
</evidence>
<reference evidence="8 10" key="1">
    <citation type="submission" date="2018-06" db="EMBL/GenBank/DDBJ databases">
        <title>Complete Genome Sequence of the Microcystin-Degrading Bacterium Sphingosinicella microcystinivorans Strain B-9.</title>
        <authorList>
            <person name="Jin H."/>
            <person name="Nishizawa T."/>
            <person name="Guo Y."/>
            <person name="Nishizawa A."/>
            <person name="Park H."/>
            <person name="Kato H."/>
            <person name="Tsuji K."/>
            <person name="Harada K."/>
        </authorList>
    </citation>
    <scope>NUCLEOTIDE SEQUENCE [LARGE SCALE GENOMIC DNA]</scope>
    <source>
        <strain evidence="8 10">B9</strain>
    </source>
</reference>
<dbReference type="KEGG" id="smic:SmB9_32980"/>
<dbReference type="Pfam" id="PF00848">
    <property type="entry name" value="Ring_hydroxyl_A"/>
    <property type="match status" value="1"/>
</dbReference>
<dbReference type="PANTHER" id="PTHR43756">
    <property type="entry name" value="CHOLINE MONOOXYGENASE, CHLOROPLASTIC"/>
    <property type="match status" value="1"/>
</dbReference>
<reference evidence="9 11" key="2">
    <citation type="submission" date="2018-10" db="EMBL/GenBank/DDBJ databases">
        <title>Genomic Encyclopedia of Type Strains, Phase IV (KMG-IV): sequencing the most valuable type-strain genomes for metagenomic binning, comparative biology and taxonomic classification.</title>
        <authorList>
            <person name="Goeker M."/>
        </authorList>
    </citation>
    <scope>NUCLEOTIDE SEQUENCE [LARGE SCALE GENOMIC DNA]</scope>
    <source>
        <strain evidence="9 11">DSM 19791</strain>
    </source>
</reference>
<proteinExistence type="predicted"/>
<dbReference type="PRINTS" id="PR00090">
    <property type="entry name" value="RNGDIOXGNASE"/>
</dbReference>
<dbReference type="GO" id="GO:0051537">
    <property type="term" value="F:2 iron, 2 sulfur cluster binding"/>
    <property type="evidence" value="ECO:0007669"/>
    <property type="project" value="UniProtKB-KW"/>
</dbReference>
<dbReference type="InterPro" id="IPR015879">
    <property type="entry name" value="Ring_hydroxy_dOase_asu_C_dom"/>
</dbReference>
<dbReference type="Gene3D" id="2.102.10.10">
    <property type="entry name" value="Rieske [2Fe-2S] iron-sulphur domain"/>
    <property type="match status" value="1"/>
</dbReference>
<evidence type="ECO:0000256" key="3">
    <source>
        <dbReference type="ARBA" id="ARBA00022723"/>
    </source>
</evidence>
<dbReference type="GO" id="GO:0005506">
    <property type="term" value="F:iron ion binding"/>
    <property type="evidence" value="ECO:0007669"/>
    <property type="project" value="InterPro"/>
</dbReference>
<evidence type="ECO:0000259" key="7">
    <source>
        <dbReference type="PROSITE" id="PS51296"/>
    </source>
</evidence>
<dbReference type="Proteomes" id="UP000276029">
    <property type="component" value="Unassembled WGS sequence"/>
</dbReference>